<evidence type="ECO:0000259" key="2">
    <source>
        <dbReference type="PROSITE" id="PS50965"/>
    </source>
</evidence>
<dbReference type="InterPro" id="IPR013498">
    <property type="entry name" value="Topo_IA_Znf"/>
</dbReference>
<dbReference type="Gene3D" id="3.30.65.10">
    <property type="entry name" value="Bacterial Topoisomerase I, domain 1"/>
    <property type="match status" value="1"/>
</dbReference>
<dbReference type="SUPFAM" id="SSF57783">
    <property type="entry name" value="Zinc beta-ribbon"/>
    <property type="match status" value="1"/>
</dbReference>
<feature type="domain" description="NERD" evidence="2">
    <location>
        <begin position="33"/>
        <end position="150"/>
    </location>
</feature>
<evidence type="ECO:0000313" key="4">
    <source>
        <dbReference type="Proteomes" id="UP000472827"/>
    </source>
</evidence>
<evidence type="ECO:0000256" key="1">
    <source>
        <dbReference type="SAM" id="MobiDB-lite"/>
    </source>
</evidence>
<proteinExistence type="predicted"/>
<dbReference type="Pfam" id="PF08378">
    <property type="entry name" value="NERD"/>
    <property type="match status" value="1"/>
</dbReference>
<dbReference type="RefSeq" id="WP_163137952.1">
    <property type="nucleotide sequence ID" value="NZ_JAAILA010000034.1"/>
</dbReference>
<comment type="caution">
    <text evidence="3">The sequence shown here is derived from an EMBL/GenBank/DDBJ whole genome shotgun (WGS) entry which is preliminary data.</text>
</comment>
<gene>
    <name evidence="3" type="ORF">G4923_18500</name>
</gene>
<keyword evidence="4" id="KW-1185">Reference proteome</keyword>
<dbReference type="Proteomes" id="UP000472827">
    <property type="component" value="Unassembled WGS sequence"/>
</dbReference>
<sequence>MDFSAVIYPLLDQLWYLLPLLLLATLAKSPWFKGMIGEWFINLSIRLFLDQREYHLLKDVTLLIPQGSTQIDHVIVSRFGIFVIETKNMKGWIFGNPAHKSWTQQIYRRKHRFQNPLHQNHLHMMTLKSLLGVADHQLHSVIYFIGDCTFKTPMPDNVMNRGLIRHIKGKTTQVLTPAEVTRVVETIQQGRLAANWQTHRQHVAQLKARHSESPRKPLSAKAVPDEKRAAPSPVTAQPLGDQNPTCPRCGNAMVLRTASRGENRGNQFWGCNGYPTCRGILTLGKTHPGTATQDTRA</sequence>
<name>A0ABX0D6Q4_9GAMM</name>
<protein>
    <submittedName>
        <fullName evidence="3">Nuclease</fullName>
    </submittedName>
</protein>
<organism evidence="3 4">
    <name type="scientific">Aeromonas rivipollensis</name>
    <dbReference type="NCBI Taxonomy" id="948519"/>
    <lineage>
        <taxon>Bacteria</taxon>
        <taxon>Pseudomonadati</taxon>
        <taxon>Pseudomonadota</taxon>
        <taxon>Gammaproteobacteria</taxon>
        <taxon>Aeromonadales</taxon>
        <taxon>Aeromonadaceae</taxon>
        <taxon>Aeromonas</taxon>
    </lineage>
</organism>
<feature type="region of interest" description="Disordered" evidence="1">
    <location>
        <begin position="208"/>
        <end position="245"/>
    </location>
</feature>
<accession>A0ABX0D6Q4</accession>
<dbReference type="EMBL" id="JAAILA010000034">
    <property type="protein sequence ID" value="NEX90656.1"/>
    <property type="molecule type" value="Genomic_DNA"/>
</dbReference>
<reference evidence="3 4" key="1">
    <citation type="submission" date="2020-02" db="EMBL/GenBank/DDBJ databases">
        <title>Genome sequencing of Aeromonas rivipollensis.</title>
        <authorList>
            <person name="Fono-Tamo Ubani E.K."/>
            <person name="Lekota K.E."/>
        </authorList>
    </citation>
    <scope>NUCLEOTIDE SEQUENCE [LARGE SCALE GENOMIC DNA]</scope>
    <source>
        <strain evidence="3 4">G78</strain>
    </source>
</reference>
<dbReference type="InterPro" id="IPR011528">
    <property type="entry name" value="NERD"/>
</dbReference>
<dbReference type="Pfam" id="PF01396">
    <property type="entry name" value="Zn_ribbon_Top1"/>
    <property type="match status" value="1"/>
</dbReference>
<evidence type="ECO:0000313" key="3">
    <source>
        <dbReference type="EMBL" id="NEX90656.1"/>
    </source>
</evidence>
<dbReference type="PROSITE" id="PS50965">
    <property type="entry name" value="NERD"/>
    <property type="match status" value="1"/>
</dbReference>